<feature type="domain" description="Formyl transferase N-terminal" evidence="9">
    <location>
        <begin position="6"/>
        <end position="183"/>
    </location>
</feature>
<dbReference type="Proteomes" id="UP000294368">
    <property type="component" value="Chromosome"/>
</dbReference>
<accession>A0A451D978</accession>
<sequence>MSHVLKIIFAGTSYFAQCHLNALLSSSHKVVSVLTKPDKPYGRGQKYTPSPVKTLAIEYQIPILQPESLNVPVYQDSVAAFDADIIVVVSYGLILPQAILDIPPRGCINVHASLLPRWRGAAPIQRAILAGDRETGVTIMQMDAGLDTGCILHTLPCPISPTDTSATLYSRLSHLGSVGLLTTLTKLATYQCSQRIQDNNKVTYAEKLRKLEARLNWSLSALQLERCIRAFNPWPASYFMLDSQHIKVWRASVLPALVTGKVPGEIVKTTHDGIQMCTADGILNIEELQPAGKKPMTAQEFLNSRYKLFIPGRVLA</sequence>
<dbReference type="Gene3D" id="3.40.50.170">
    <property type="entry name" value="Formyl transferase, N-terminal domain"/>
    <property type="match status" value="1"/>
</dbReference>
<dbReference type="HAMAP" id="MF_00182">
    <property type="entry name" value="Formyl_trans"/>
    <property type="match status" value="1"/>
</dbReference>
<dbReference type="AlphaFoldDB" id="A0A451D978"/>
<keyword evidence="6 8" id="KW-0648">Protein biosynthesis</keyword>
<dbReference type="SUPFAM" id="SSF50486">
    <property type="entry name" value="FMT C-terminal domain-like"/>
    <property type="match status" value="1"/>
</dbReference>
<dbReference type="GO" id="GO:0005829">
    <property type="term" value="C:cytosol"/>
    <property type="evidence" value="ECO:0007669"/>
    <property type="project" value="TreeGrafter"/>
</dbReference>
<dbReference type="InterPro" id="IPR002376">
    <property type="entry name" value="Formyl_transf_N"/>
</dbReference>
<dbReference type="InterPro" id="IPR044135">
    <property type="entry name" value="Met-tRNA-FMT_C"/>
</dbReference>
<dbReference type="InterPro" id="IPR041711">
    <property type="entry name" value="Met-tRNA-FMT_N"/>
</dbReference>
<dbReference type="Gene3D" id="3.10.25.10">
    <property type="entry name" value="Formyl transferase, C-terminal domain"/>
    <property type="match status" value="1"/>
</dbReference>
<feature type="binding site" evidence="8">
    <location>
        <begin position="113"/>
        <end position="116"/>
    </location>
    <ligand>
        <name>(6S)-5,6,7,8-tetrahydrofolate</name>
        <dbReference type="ChEBI" id="CHEBI:57453"/>
    </ligand>
</feature>
<evidence type="ECO:0000256" key="3">
    <source>
        <dbReference type="ARBA" id="ARBA00012261"/>
    </source>
</evidence>
<dbReference type="OrthoDB" id="9802815at2"/>
<dbReference type="InterPro" id="IPR005793">
    <property type="entry name" value="Formyl_trans_C"/>
</dbReference>
<reference evidence="11 12" key="1">
    <citation type="submission" date="2019-02" db="EMBL/GenBank/DDBJ databases">
        <authorList>
            <person name="Manzano-Marin A."/>
            <person name="Manzano-Marin A."/>
        </authorList>
    </citation>
    <scope>NUCLEOTIDE SEQUENCE [LARGE SCALE GENOMIC DNA]</scope>
    <source>
        <strain evidence="11 12">ErCikochiana</strain>
    </source>
</reference>
<dbReference type="PROSITE" id="PS00373">
    <property type="entry name" value="GART"/>
    <property type="match status" value="1"/>
</dbReference>
<dbReference type="InterPro" id="IPR037022">
    <property type="entry name" value="Formyl_trans_C_sf"/>
</dbReference>
<dbReference type="CDD" id="cd08646">
    <property type="entry name" value="FMT_core_Met-tRNA-FMT_N"/>
    <property type="match status" value="1"/>
</dbReference>
<comment type="catalytic activity">
    <reaction evidence="7 8">
        <text>L-methionyl-tRNA(fMet) + (6R)-10-formyltetrahydrofolate = N-formyl-L-methionyl-tRNA(fMet) + (6S)-5,6,7,8-tetrahydrofolate + H(+)</text>
        <dbReference type="Rhea" id="RHEA:24380"/>
        <dbReference type="Rhea" id="RHEA-COMP:9952"/>
        <dbReference type="Rhea" id="RHEA-COMP:9953"/>
        <dbReference type="ChEBI" id="CHEBI:15378"/>
        <dbReference type="ChEBI" id="CHEBI:57453"/>
        <dbReference type="ChEBI" id="CHEBI:78530"/>
        <dbReference type="ChEBI" id="CHEBI:78844"/>
        <dbReference type="ChEBI" id="CHEBI:195366"/>
        <dbReference type="EC" id="2.1.2.9"/>
    </reaction>
</comment>
<evidence type="ECO:0000256" key="4">
    <source>
        <dbReference type="ARBA" id="ARBA00016014"/>
    </source>
</evidence>
<evidence type="ECO:0000313" key="11">
    <source>
        <dbReference type="EMBL" id="VFP82848.1"/>
    </source>
</evidence>
<feature type="domain" description="Formyl transferase C-terminal" evidence="10">
    <location>
        <begin position="207"/>
        <end position="305"/>
    </location>
</feature>
<evidence type="ECO:0000256" key="7">
    <source>
        <dbReference type="ARBA" id="ARBA00048558"/>
    </source>
</evidence>
<dbReference type="EMBL" id="LR217715">
    <property type="protein sequence ID" value="VFP82848.1"/>
    <property type="molecule type" value="Genomic_DNA"/>
</dbReference>
<evidence type="ECO:0000256" key="1">
    <source>
        <dbReference type="ARBA" id="ARBA00002606"/>
    </source>
</evidence>
<dbReference type="SUPFAM" id="SSF53328">
    <property type="entry name" value="Formyltransferase"/>
    <property type="match status" value="1"/>
</dbReference>
<dbReference type="CDD" id="cd08704">
    <property type="entry name" value="Met_tRNA_FMT_C"/>
    <property type="match status" value="1"/>
</dbReference>
<dbReference type="InterPro" id="IPR001555">
    <property type="entry name" value="GART_AS"/>
</dbReference>
<dbReference type="Pfam" id="PF00551">
    <property type="entry name" value="Formyl_trans_N"/>
    <property type="match status" value="1"/>
</dbReference>
<gene>
    <name evidence="8 11" type="primary">fmt</name>
    <name evidence="11" type="ORF">ERCIKOCA2762_098</name>
</gene>
<dbReference type="NCBIfam" id="TIGR00460">
    <property type="entry name" value="fmt"/>
    <property type="match status" value="1"/>
</dbReference>
<dbReference type="EC" id="2.1.2.9" evidence="3 8"/>
<evidence type="ECO:0000313" key="12">
    <source>
        <dbReference type="Proteomes" id="UP000294368"/>
    </source>
</evidence>
<evidence type="ECO:0000256" key="8">
    <source>
        <dbReference type="HAMAP-Rule" id="MF_00182"/>
    </source>
</evidence>
<evidence type="ECO:0000256" key="5">
    <source>
        <dbReference type="ARBA" id="ARBA00022679"/>
    </source>
</evidence>
<organism evidence="11 12">
    <name type="scientific">Candidatus Erwinia haradaeae</name>
    <dbReference type="NCBI Taxonomy" id="1922217"/>
    <lineage>
        <taxon>Bacteria</taxon>
        <taxon>Pseudomonadati</taxon>
        <taxon>Pseudomonadota</taxon>
        <taxon>Gammaproteobacteria</taxon>
        <taxon>Enterobacterales</taxon>
        <taxon>Erwiniaceae</taxon>
        <taxon>Erwinia</taxon>
    </lineage>
</organism>
<dbReference type="InterPro" id="IPR036477">
    <property type="entry name" value="Formyl_transf_N_sf"/>
</dbReference>
<protein>
    <recommendedName>
        <fullName evidence="4 8">Methionyl-tRNA formyltransferase</fullName>
        <ecNumber evidence="3 8">2.1.2.9</ecNumber>
    </recommendedName>
</protein>
<comment type="function">
    <text evidence="1 8">Attaches a formyl group to the free amino group of methionyl-tRNA(fMet). The formyl group appears to play a dual role in the initiator identity of N-formylmethionyl-tRNA by promoting its recognition by IF2 and preventing the misappropriation of this tRNA by the elongation apparatus.</text>
</comment>
<keyword evidence="5 8" id="KW-0808">Transferase</keyword>
<dbReference type="InterPro" id="IPR011034">
    <property type="entry name" value="Formyl_transferase-like_C_sf"/>
</dbReference>
<evidence type="ECO:0000259" key="9">
    <source>
        <dbReference type="Pfam" id="PF00551"/>
    </source>
</evidence>
<dbReference type="InterPro" id="IPR005794">
    <property type="entry name" value="Fmt"/>
</dbReference>
<evidence type="ECO:0000256" key="6">
    <source>
        <dbReference type="ARBA" id="ARBA00022917"/>
    </source>
</evidence>
<dbReference type="Pfam" id="PF02911">
    <property type="entry name" value="Formyl_trans_C"/>
    <property type="match status" value="1"/>
</dbReference>
<dbReference type="PANTHER" id="PTHR11138">
    <property type="entry name" value="METHIONYL-TRNA FORMYLTRANSFERASE"/>
    <property type="match status" value="1"/>
</dbReference>
<dbReference type="PANTHER" id="PTHR11138:SF5">
    <property type="entry name" value="METHIONYL-TRNA FORMYLTRANSFERASE, MITOCHONDRIAL"/>
    <property type="match status" value="1"/>
</dbReference>
<proteinExistence type="inferred from homology"/>
<comment type="similarity">
    <text evidence="2 8">Belongs to the Fmt family.</text>
</comment>
<dbReference type="GO" id="GO:0004479">
    <property type="term" value="F:methionyl-tRNA formyltransferase activity"/>
    <property type="evidence" value="ECO:0007669"/>
    <property type="project" value="UniProtKB-UniRule"/>
</dbReference>
<evidence type="ECO:0000256" key="2">
    <source>
        <dbReference type="ARBA" id="ARBA00010699"/>
    </source>
</evidence>
<evidence type="ECO:0000259" key="10">
    <source>
        <dbReference type="Pfam" id="PF02911"/>
    </source>
</evidence>
<name>A0A451D978_9GAMM</name>
<dbReference type="RefSeq" id="WP_157988277.1">
    <property type="nucleotide sequence ID" value="NZ_LR217715.1"/>
</dbReference>